<evidence type="ECO:0000313" key="4">
    <source>
        <dbReference type="EMBL" id="KHS57010.1"/>
    </source>
</evidence>
<feature type="domain" description="Bacterial sugar transferase" evidence="3">
    <location>
        <begin position="40"/>
        <end position="218"/>
    </location>
</feature>
<name>A0A0B3WR37_9FIRM</name>
<keyword evidence="2" id="KW-0812">Transmembrane</keyword>
<dbReference type="InterPro" id="IPR003362">
    <property type="entry name" value="Bact_transf"/>
</dbReference>
<sequence>MMGQYIEKFEGNVCDFSDEITSSIDYSIVNDSFLFKIYHRILDIIVAIIGLVISIPIIIVFGFLIKKEDGGPVFYKQDRLGKDGRIIFIYKLRSMRVNSETNGAIWAEKNDPRITKVGKFIRKTRIDEIPQFLNILKGEMSIIGPRPERPTLTMEFNDQIPGFINRLVIKPGLTGYAQVHGGYDISPEDKIKEDLYYIKNRSVFLDFSILFRTVKVIFTGEGAR</sequence>
<comment type="similarity">
    <text evidence="1">Belongs to the bacterial sugar transferase family.</text>
</comment>
<feature type="transmembrane region" description="Helical" evidence="2">
    <location>
        <begin position="41"/>
        <end position="65"/>
    </location>
</feature>
<reference evidence="4 5" key="1">
    <citation type="submission" date="2014-12" db="EMBL/GenBank/DDBJ databases">
        <title>Draft genome sequence of Terrisporobacter sp. 08-306576, isolated from the blood culture of a bacteremia patient.</title>
        <authorList>
            <person name="Lund L.C."/>
            <person name="Sydenham T.V."/>
            <person name="Hogh S.V."/>
            <person name="Skov M.N."/>
            <person name="Kemp M."/>
            <person name="Justesen U.S."/>
        </authorList>
    </citation>
    <scope>NUCLEOTIDE SEQUENCE [LARGE SCALE GENOMIC DNA]</scope>
    <source>
        <strain evidence="4 5">08-306576</strain>
    </source>
</reference>
<evidence type="ECO:0000313" key="5">
    <source>
        <dbReference type="Proteomes" id="UP000031189"/>
    </source>
</evidence>
<proteinExistence type="inferred from homology"/>
<dbReference type="PANTHER" id="PTHR30576:SF0">
    <property type="entry name" value="UNDECAPRENYL-PHOSPHATE N-ACETYLGALACTOSAMINYL 1-PHOSPHATE TRANSFERASE-RELATED"/>
    <property type="match status" value="1"/>
</dbReference>
<dbReference type="RefSeq" id="WP_039679901.1">
    <property type="nucleotide sequence ID" value="NZ_JAWGXO010000002.1"/>
</dbReference>
<comment type="caution">
    <text evidence="4">The sequence shown here is derived from an EMBL/GenBank/DDBJ whole genome shotgun (WGS) entry which is preliminary data.</text>
</comment>
<evidence type="ECO:0000259" key="3">
    <source>
        <dbReference type="Pfam" id="PF02397"/>
    </source>
</evidence>
<evidence type="ECO:0000256" key="2">
    <source>
        <dbReference type="SAM" id="Phobius"/>
    </source>
</evidence>
<gene>
    <name evidence="4" type="ORF">QX51_10650</name>
</gene>
<keyword evidence="2" id="KW-0472">Membrane</keyword>
<dbReference type="EMBL" id="JWHR01000097">
    <property type="protein sequence ID" value="KHS57010.1"/>
    <property type="molecule type" value="Genomic_DNA"/>
</dbReference>
<protein>
    <submittedName>
        <fullName evidence="4">UDP-phosphate N-acetylgalactosaminyl-1-phosphate transferase</fullName>
    </submittedName>
</protein>
<keyword evidence="5" id="KW-1185">Reference proteome</keyword>
<organism evidence="4 5">
    <name type="scientific">Terrisporobacter othiniensis</name>
    <dbReference type="NCBI Taxonomy" id="1577792"/>
    <lineage>
        <taxon>Bacteria</taxon>
        <taxon>Bacillati</taxon>
        <taxon>Bacillota</taxon>
        <taxon>Clostridia</taxon>
        <taxon>Peptostreptococcales</taxon>
        <taxon>Peptostreptococcaceae</taxon>
        <taxon>Terrisporobacter</taxon>
    </lineage>
</organism>
<dbReference type="Proteomes" id="UP000031189">
    <property type="component" value="Unassembled WGS sequence"/>
</dbReference>
<dbReference type="AlphaFoldDB" id="A0A0B3WR37"/>
<evidence type="ECO:0000256" key="1">
    <source>
        <dbReference type="ARBA" id="ARBA00006464"/>
    </source>
</evidence>
<accession>A0A0B3WR37</accession>
<dbReference type="Pfam" id="PF02397">
    <property type="entry name" value="Bac_transf"/>
    <property type="match status" value="1"/>
</dbReference>
<dbReference type="PANTHER" id="PTHR30576">
    <property type="entry name" value="COLANIC BIOSYNTHESIS UDP-GLUCOSE LIPID CARRIER TRANSFERASE"/>
    <property type="match status" value="1"/>
</dbReference>
<dbReference type="GO" id="GO:0016780">
    <property type="term" value="F:phosphotransferase activity, for other substituted phosphate groups"/>
    <property type="evidence" value="ECO:0007669"/>
    <property type="project" value="TreeGrafter"/>
</dbReference>
<dbReference type="STRING" id="1577792.QX51_10650"/>
<keyword evidence="2" id="KW-1133">Transmembrane helix</keyword>
<keyword evidence="4" id="KW-0808">Transferase</keyword>